<gene>
    <name evidence="12" type="primary">flgE2</name>
    <name evidence="12" type="ORF">CINF_1697</name>
</gene>
<keyword evidence="12" id="KW-0969">Cilium</keyword>
<feature type="domain" description="Flagellar basal body rod protein N-terminal" evidence="8">
    <location>
        <begin position="8"/>
        <end position="35"/>
    </location>
</feature>
<evidence type="ECO:0000259" key="11">
    <source>
        <dbReference type="Pfam" id="PF22692"/>
    </source>
</evidence>
<keyword evidence="12" id="KW-0966">Cell projection</keyword>
<evidence type="ECO:0000256" key="1">
    <source>
        <dbReference type="ARBA" id="ARBA00004117"/>
    </source>
</evidence>
<dbReference type="GO" id="GO:0009425">
    <property type="term" value="C:bacterial-type flagellum basal body"/>
    <property type="evidence" value="ECO:0007669"/>
    <property type="project" value="UniProtKB-SubCell"/>
</dbReference>
<dbReference type="NCBIfam" id="TIGR03506">
    <property type="entry name" value="FlgEFG_subfam"/>
    <property type="match status" value="2"/>
</dbReference>
<comment type="subcellular location">
    <subcellularLocation>
        <location evidence="1 6">Bacterial flagellum basal body</location>
    </subcellularLocation>
</comment>
<sequence length="827" mass="87815">MMRSLWSGVSGLQSHQVAMDVESHNIANVNTVGFKYSRANFSDQFSQTARPATAPEGELGGKNAMQIGLGTQIVSTQQIFSQGSIETTDSNTDMAIQGNGFFIVSPDGGLTRYYTRNGQFTRDSLGNFVDNNGYIVQGWMRDEETNTIDPTGPIKNIVIEPGLSIPANATTEINYKGNLNSGNEIGSQSSPIYSLDHHHGWVDKNGDGLINNNNELFGTTDLGNSTENNENWAEFYTDAKGNVKMHEKGVDLGVIFNEKGSSLNLRENQGIWVSYADAKYTSGEITGLDANAGTNLNIDLNGVNIQGNVKTLGEIEALINAKQAQTGVSASIVNGNRLQLVNQNNTGTTENMKNIKLVANAGNNANAVGGLIFGGANQGQQAPTTGSATIITAYKYTYSKAAPDTATHEYNDATDRKVRTTEDLRRAMQTDARLYVNYNEGANGVTQILSAAGAAAVEAWQKDGTFTQNATANRNDGVEVTINEQGQFSISNPAGDAWNEQDGNGAAAGGGNNAGNDTIDNRDPQNAAVNRNTDADDHTLTLTVTGFSSDTVNVNQKLTDVFSSISGSLTSGSSSTKVSSAIKMASHSMTTEVYDSLGTKHEVAIEFRKVEQTEENGTRWSMVIRVPEPAQINPDAPVYKNIITGEIRFKSDGSILGYQPSSITLTPNNGSSAGQTIALNFGTLGGFEGMRSYDAKSSTDNIAQDGYKGGTLNDLRIDENGKIIGSFTNGRSLALAQVGMATFTNNNGLENLGGNVFGETANSGAAVIGAANSGARGKISGSALEMSNVDLSRAFTQLIVVQRGYQANSKTITTSDTMLNTLLQLKQ</sequence>
<dbReference type="Proteomes" id="UP000509414">
    <property type="component" value="Chromosome"/>
</dbReference>
<dbReference type="AlphaFoldDB" id="A0A7H9CJ65"/>
<dbReference type="InterPro" id="IPR011491">
    <property type="entry name" value="FlgE_D2"/>
</dbReference>
<evidence type="ECO:0000256" key="2">
    <source>
        <dbReference type="ARBA" id="ARBA00009677"/>
    </source>
</evidence>
<organism evidence="12 13">
    <name type="scientific">Candidatus Campylobacter infans</name>
    <dbReference type="NCBI Taxonomy" id="2561898"/>
    <lineage>
        <taxon>Bacteria</taxon>
        <taxon>Pseudomonadati</taxon>
        <taxon>Campylobacterota</taxon>
        <taxon>Epsilonproteobacteria</taxon>
        <taxon>Campylobacterales</taxon>
        <taxon>Campylobacteraceae</taxon>
        <taxon>Campylobacter</taxon>
    </lineage>
</organism>
<evidence type="ECO:0000256" key="6">
    <source>
        <dbReference type="RuleBase" id="RU362116"/>
    </source>
</evidence>
<dbReference type="EMBL" id="CP049075">
    <property type="protein sequence ID" value="QLI06167.1"/>
    <property type="molecule type" value="Genomic_DNA"/>
</dbReference>
<evidence type="ECO:0000313" key="12">
    <source>
        <dbReference type="EMBL" id="QLI06167.1"/>
    </source>
</evidence>
<evidence type="ECO:0000256" key="3">
    <source>
        <dbReference type="ARBA" id="ARBA00019015"/>
    </source>
</evidence>
<feature type="domain" description="Flagellar hook protein FlgE D2" evidence="10">
    <location>
        <begin position="583"/>
        <end position="707"/>
    </location>
</feature>
<keyword evidence="13" id="KW-1185">Reference proteome</keyword>
<evidence type="ECO:0000256" key="7">
    <source>
        <dbReference type="SAM" id="MobiDB-lite"/>
    </source>
</evidence>
<keyword evidence="4 6" id="KW-0975">Bacterial flagellum</keyword>
<dbReference type="InterPro" id="IPR020013">
    <property type="entry name" value="Flagellar_FlgE/F/G"/>
</dbReference>
<comment type="similarity">
    <text evidence="2 6">Belongs to the flagella basal body rod proteins family.</text>
</comment>
<dbReference type="InterPro" id="IPR037058">
    <property type="entry name" value="Falgellar_hook_FlgE_sf"/>
</dbReference>
<dbReference type="PANTHER" id="PTHR30435">
    <property type="entry name" value="FLAGELLAR PROTEIN"/>
    <property type="match status" value="1"/>
</dbReference>
<dbReference type="InterPro" id="IPR010930">
    <property type="entry name" value="Flg_bb/hook_C_dom"/>
</dbReference>
<protein>
    <recommendedName>
        <fullName evidence="3 5">Flagellar hook protein FlgE</fullName>
    </recommendedName>
</protein>
<dbReference type="InterPro" id="IPR037925">
    <property type="entry name" value="FlgE/F/G-like"/>
</dbReference>
<evidence type="ECO:0000256" key="4">
    <source>
        <dbReference type="ARBA" id="ARBA00023143"/>
    </source>
</evidence>
<dbReference type="Pfam" id="PF22692">
    <property type="entry name" value="LlgE_F_G_D1"/>
    <property type="match status" value="1"/>
</dbReference>
<dbReference type="InterPro" id="IPR012835">
    <property type="entry name" value="FlgE_epsilon"/>
</dbReference>
<dbReference type="NCBIfam" id="TIGR02489">
    <property type="entry name" value="flgE_epsilon"/>
    <property type="match status" value="1"/>
</dbReference>
<dbReference type="GO" id="GO:0044781">
    <property type="term" value="P:bacterial-type flagellum organization"/>
    <property type="evidence" value="ECO:0007669"/>
    <property type="project" value="InterPro"/>
</dbReference>
<dbReference type="GO" id="GO:0071978">
    <property type="term" value="P:bacterial-type flagellum-dependent swarming motility"/>
    <property type="evidence" value="ECO:0007669"/>
    <property type="project" value="TreeGrafter"/>
</dbReference>
<dbReference type="KEGG" id="cinf:CINF_1697"/>
<evidence type="ECO:0000259" key="9">
    <source>
        <dbReference type="Pfam" id="PF06429"/>
    </source>
</evidence>
<dbReference type="Pfam" id="PF00460">
    <property type="entry name" value="Flg_bb_rod"/>
    <property type="match status" value="1"/>
</dbReference>
<evidence type="ECO:0000313" key="13">
    <source>
        <dbReference type="Proteomes" id="UP000509414"/>
    </source>
</evidence>
<dbReference type="InterPro" id="IPR001444">
    <property type="entry name" value="Flag_bb_rod_N"/>
</dbReference>
<proteinExistence type="inferred from homology"/>
<feature type="domain" description="Flagellar hook protein FlgE/F/G-like D1" evidence="11">
    <location>
        <begin position="95"/>
        <end position="174"/>
    </location>
</feature>
<feature type="region of interest" description="Disordered" evidence="7">
    <location>
        <begin position="492"/>
        <end position="534"/>
    </location>
</feature>
<evidence type="ECO:0000259" key="8">
    <source>
        <dbReference type="Pfam" id="PF00460"/>
    </source>
</evidence>
<dbReference type="InterPro" id="IPR053967">
    <property type="entry name" value="LlgE_F_G-like_D1"/>
</dbReference>
<dbReference type="Pfam" id="PF07559">
    <property type="entry name" value="FlgE_D2"/>
    <property type="match status" value="1"/>
</dbReference>
<dbReference type="Pfam" id="PF06429">
    <property type="entry name" value="Flg_bbr_C"/>
    <property type="match status" value="1"/>
</dbReference>
<feature type="domain" description="Flagellar basal-body/hook protein C-terminal" evidence="9">
    <location>
        <begin position="782"/>
        <end position="825"/>
    </location>
</feature>
<evidence type="ECO:0000259" key="10">
    <source>
        <dbReference type="Pfam" id="PF07559"/>
    </source>
</evidence>
<dbReference type="PANTHER" id="PTHR30435:SF19">
    <property type="entry name" value="FLAGELLAR BASAL-BODY ROD PROTEIN FLGG"/>
    <property type="match status" value="1"/>
</dbReference>
<dbReference type="SUPFAM" id="SSF117143">
    <property type="entry name" value="Flagellar hook protein flgE"/>
    <property type="match status" value="1"/>
</dbReference>
<dbReference type="RefSeq" id="WP_179975240.1">
    <property type="nucleotide sequence ID" value="NZ_CP049075.1"/>
</dbReference>
<accession>A0A7H9CJ65</accession>
<dbReference type="Gene3D" id="2.60.98.20">
    <property type="entry name" value="Flagellar hook protein FlgE"/>
    <property type="match status" value="1"/>
</dbReference>
<reference evidence="12 13" key="1">
    <citation type="submission" date="2020-02" db="EMBL/GenBank/DDBJ databases">
        <title>Complete genome sequence of the novel Campylobacter species Candidatus Campylobacter infans.</title>
        <authorList>
            <person name="Duim B."/>
            <person name="Zomer A."/>
            <person name="van der Graaf L."/>
            <person name="Wagenaar J."/>
        </authorList>
    </citation>
    <scope>NUCLEOTIDE SEQUENCE [LARGE SCALE GENOMIC DNA]</scope>
    <source>
        <strain evidence="12 13">19S00001</strain>
    </source>
</reference>
<keyword evidence="12" id="KW-0282">Flagellum</keyword>
<evidence type="ECO:0000256" key="5">
    <source>
        <dbReference type="NCBIfam" id="TIGR02489"/>
    </source>
</evidence>
<name>A0A7H9CJ65_9BACT</name>